<evidence type="ECO:0000256" key="6">
    <source>
        <dbReference type="ARBA" id="ARBA00022679"/>
    </source>
</evidence>
<sequence length="316" mass="35604">MDTVFGINKKIERKLNWPVVTLGVFDGVHSGHQEVIQKTIDLANKGNGESIILTFDRHPKSFLSQTQQSCITSLEHRLVLFEQLGVDVTVVLEFDKKIAEISAEDFIAKVIYEWLGAKVVVLGFNCSFGKDRRGDASMVSDFAEKYGFEVVVCEPAEIEGEITSSTAIRKEIIQGNLQKAKGMLGRRVSVLGTVVKGVGRGTGLGFPTANLNLHHEIRPPSGVYATKAFLDDREYNAITNIGTCPTFEKDTDDNEPLVEVHIIDFNESIYGKDLEVRFLYKLREETKFENADELKRQMERDKMRFTNRHSKKVLTE</sequence>
<dbReference type="GO" id="GO:0008531">
    <property type="term" value="F:riboflavin kinase activity"/>
    <property type="evidence" value="ECO:0007669"/>
    <property type="project" value="UniProtKB-UniRule"/>
</dbReference>
<dbReference type="SMART" id="SM00904">
    <property type="entry name" value="Flavokinase"/>
    <property type="match status" value="1"/>
</dbReference>
<dbReference type="GO" id="GO:0005524">
    <property type="term" value="F:ATP binding"/>
    <property type="evidence" value="ECO:0007669"/>
    <property type="project" value="UniProtKB-UniRule"/>
</dbReference>
<evidence type="ECO:0000256" key="12">
    <source>
        <dbReference type="ARBA" id="ARBA00023268"/>
    </source>
</evidence>
<organism evidence="17 18">
    <name type="scientific">Candidatus Scalindua arabica</name>
    <dbReference type="NCBI Taxonomy" id="1127984"/>
    <lineage>
        <taxon>Bacteria</taxon>
        <taxon>Pseudomonadati</taxon>
        <taxon>Planctomycetota</taxon>
        <taxon>Candidatus Brocadiia</taxon>
        <taxon>Candidatus Brocadiales</taxon>
        <taxon>Candidatus Scalinduaceae</taxon>
        <taxon>Candidatus Scalindua</taxon>
    </lineage>
</organism>
<dbReference type="NCBIfam" id="NF004162">
    <property type="entry name" value="PRK05627.1-5"/>
    <property type="match status" value="1"/>
</dbReference>
<accession>A0A941W2P8</accession>
<dbReference type="InterPro" id="IPR023468">
    <property type="entry name" value="Riboflavin_kinase"/>
</dbReference>
<dbReference type="Pfam" id="PF01687">
    <property type="entry name" value="Flavokinase"/>
    <property type="match status" value="1"/>
</dbReference>
<comment type="catalytic activity">
    <reaction evidence="14 15">
        <text>FMN + ATP + H(+) = FAD + diphosphate</text>
        <dbReference type="Rhea" id="RHEA:17237"/>
        <dbReference type="ChEBI" id="CHEBI:15378"/>
        <dbReference type="ChEBI" id="CHEBI:30616"/>
        <dbReference type="ChEBI" id="CHEBI:33019"/>
        <dbReference type="ChEBI" id="CHEBI:57692"/>
        <dbReference type="ChEBI" id="CHEBI:58210"/>
        <dbReference type="EC" id="2.7.7.2"/>
    </reaction>
</comment>
<comment type="pathway">
    <text evidence="2 15">Cofactor biosynthesis; FAD biosynthesis; FAD from FMN: step 1/1.</text>
</comment>
<comment type="function">
    <text evidence="1">Catalyzes the phosphorylation of riboflavin to FMN followed by the adenylation of FMN to FAD.</text>
</comment>
<dbReference type="EC" id="2.7.7.2" evidence="15"/>
<dbReference type="NCBIfam" id="TIGR00125">
    <property type="entry name" value="cyt_tran_rel"/>
    <property type="match status" value="1"/>
</dbReference>
<comment type="caution">
    <text evidence="17">The sequence shown here is derived from an EMBL/GenBank/DDBJ whole genome shotgun (WGS) entry which is preliminary data.</text>
</comment>
<keyword evidence="7 15" id="KW-0548">Nucleotidyltransferase</keyword>
<evidence type="ECO:0000256" key="9">
    <source>
        <dbReference type="ARBA" id="ARBA00022777"/>
    </source>
</evidence>
<feature type="domain" description="Riboflavin kinase" evidence="16">
    <location>
        <begin position="183"/>
        <end position="307"/>
    </location>
</feature>
<dbReference type="CDD" id="cd02064">
    <property type="entry name" value="FAD_synthetase_N"/>
    <property type="match status" value="1"/>
</dbReference>
<dbReference type="NCBIfam" id="TIGR00083">
    <property type="entry name" value="ribF"/>
    <property type="match status" value="1"/>
</dbReference>
<evidence type="ECO:0000256" key="5">
    <source>
        <dbReference type="ARBA" id="ARBA00022643"/>
    </source>
</evidence>
<evidence type="ECO:0000313" key="18">
    <source>
        <dbReference type="Proteomes" id="UP000722750"/>
    </source>
</evidence>
<dbReference type="GO" id="GO:0009398">
    <property type="term" value="P:FMN biosynthetic process"/>
    <property type="evidence" value="ECO:0007669"/>
    <property type="project" value="UniProtKB-UniRule"/>
</dbReference>
<keyword evidence="8 15" id="KW-0547">Nucleotide-binding</keyword>
<proteinExistence type="inferred from homology"/>
<dbReference type="InterPro" id="IPR015865">
    <property type="entry name" value="Riboflavin_kinase_bac/euk"/>
</dbReference>
<name>A0A941W2P8_9BACT</name>
<evidence type="ECO:0000256" key="3">
    <source>
        <dbReference type="ARBA" id="ARBA00005201"/>
    </source>
</evidence>
<keyword evidence="12" id="KW-0511">Multifunctional enzyme</keyword>
<reference evidence="17" key="1">
    <citation type="journal article" date="2021" name="ISME J.">
        <title>Fine-scale metabolic discontinuity in a stratified prokaryote microbiome of a Red Sea deep halocline.</title>
        <authorList>
            <person name="Michoud G."/>
            <person name="Ngugi D.K."/>
            <person name="Barozzi A."/>
            <person name="Merlino G."/>
            <person name="Calleja M.L."/>
            <person name="Delgado-Huertas A."/>
            <person name="Moran X.A.G."/>
            <person name="Daffonchio D."/>
        </authorList>
    </citation>
    <scope>NUCLEOTIDE SEQUENCE</scope>
    <source>
        <strain evidence="17">SuakinDeep_MAG55_1</strain>
    </source>
</reference>
<dbReference type="InterPro" id="IPR014729">
    <property type="entry name" value="Rossmann-like_a/b/a_fold"/>
</dbReference>
<evidence type="ECO:0000313" key="17">
    <source>
        <dbReference type="EMBL" id="MBS1258372.1"/>
    </source>
</evidence>
<keyword evidence="4 15" id="KW-0285">Flavoprotein</keyword>
<protein>
    <recommendedName>
        <fullName evidence="15">Riboflavin biosynthesis protein</fullName>
    </recommendedName>
    <domain>
        <recommendedName>
            <fullName evidence="15">Riboflavin kinase</fullName>
            <ecNumber evidence="15">2.7.1.26</ecNumber>
        </recommendedName>
        <alternativeName>
            <fullName evidence="15">Flavokinase</fullName>
        </alternativeName>
    </domain>
    <domain>
        <recommendedName>
            <fullName evidence="15">FMN adenylyltransferase</fullName>
            <ecNumber evidence="15">2.7.7.2</ecNumber>
        </recommendedName>
        <alternativeName>
            <fullName evidence="15">FAD pyrophosphorylase</fullName>
        </alternativeName>
        <alternativeName>
            <fullName evidence="15">FAD synthase</fullName>
        </alternativeName>
    </domain>
</protein>
<dbReference type="GO" id="GO:0009231">
    <property type="term" value="P:riboflavin biosynthetic process"/>
    <property type="evidence" value="ECO:0007669"/>
    <property type="project" value="InterPro"/>
</dbReference>
<dbReference type="FunFam" id="3.40.50.620:FF:000021">
    <property type="entry name" value="Riboflavin biosynthesis protein"/>
    <property type="match status" value="1"/>
</dbReference>
<dbReference type="PANTHER" id="PTHR22749:SF6">
    <property type="entry name" value="RIBOFLAVIN KINASE"/>
    <property type="match status" value="1"/>
</dbReference>
<dbReference type="InterPro" id="IPR004821">
    <property type="entry name" value="Cyt_trans-like"/>
</dbReference>
<dbReference type="InterPro" id="IPR023465">
    <property type="entry name" value="Riboflavin_kinase_dom_sf"/>
</dbReference>
<comment type="similarity">
    <text evidence="15">Belongs to the ribF family.</text>
</comment>
<dbReference type="GO" id="GO:0003919">
    <property type="term" value="F:FMN adenylyltransferase activity"/>
    <property type="evidence" value="ECO:0007669"/>
    <property type="project" value="UniProtKB-UniRule"/>
</dbReference>
<dbReference type="EMBL" id="JAANXD010000059">
    <property type="protein sequence ID" value="MBS1258372.1"/>
    <property type="molecule type" value="Genomic_DNA"/>
</dbReference>
<evidence type="ECO:0000256" key="14">
    <source>
        <dbReference type="ARBA" id="ARBA00049494"/>
    </source>
</evidence>
<evidence type="ECO:0000256" key="11">
    <source>
        <dbReference type="ARBA" id="ARBA00022840"/>
    </source>
</evidence>
<dbReference type="PANTHER" id="PTHR22749">
    <property type="entry name" value="RIBOFLAVIN KINASE/FMN ADENYLYLTRANSFERASE"/>
    <property type="match status" value="1"/>
</dbReference>
<dbReference type="AlphaFoldDB" id="A0A941W2P8"/>
<evidence type="ECO:0000256" key="13">
    <source>
        <dbReference type="ARBA" id="ARBA00047880"/>
    </source>
</evidence>
<evidence type="ECO:0000256" key="1">
    <source>
        <dbReference type="ARBA" id="ARBA00002121"/>
    </source>
</evidence>
<dbReference type="GO" id="GO:0006747">
    <property type="term" value="P:FAD biosynthetic process"/>
    <property type="evidence" value="ECO:0007669"/>
    <property type="project" value="UniProtKB-UniRule"/>
</dbReference>
<comment type="catalytic activity">
    <reaction evidence="13 15">
        <text>riboflavin + ATP = FMN + ADP + H(+)</text>
        <dbReference type="Rhea" id="RHEA:14357"/>
        <dbReference type="ChEBI" id="CHEBI:15378"/>
        <dbReference type="ChEBI" id="CHEBI:30616"/>
        <dbReference type="ChEBI" id="CHEBI:57986"/>
        <dbReference type="ChEBI" id="CHEBI:58210"/>
        <dbReference type="ChEBI" id="CHEBI:456216"/>
        <dbReference type="EC" id="2.7.1.26"/>
    </reaction>
</comment>
<keyword evidence="11 15" id="KW-0067">ATP-binding</keyword>
<dbReference type="SUPFAM" id="SSF82114">
    <property type="entry name" value="Riboflavin kinase-like"/>
    <property type="match status" value="1"/>
</dbReference>
<dbReference type="EC" id="2.7.1.26" evidence="15"/>
<dbReference type="Gene3D" id="2.40.30.30">
    <property type="entry name" value="Riboflavin kinase-like"/>
    <property type="match status" value="1"/>
</dbReference>
<dbReference type="Proteomes" id="UP000722750">
    <property type="component" value="Unassembled WGS sequence"/>
</dbReference>
<keyword evidence="10 15" id="KW-0274">FAD</keyword>
<evidence type="ECO:0000256" key="10">
    <source>
        <dbReference type="ARBA" id="ARBA00022827"/>
    </source>
</evidence>
<keyword evidence="9 15" id="KW-0418">Kinase</keyword>
<evidence type="ECO:0000256" key="7">
    <source>
        <dbReference type="ARBA" id="ARBA00022695"/>
    </source>
</evidence>
<keyword evidence="5 15" id="KW-0288">FMN</keyword>
<evidence type="ECO:0000256" key="2">
    <source>
        <dbReference type="ARBA" id="ARBA00004726"/>
    </source>
</evidence>
<dbReference type="InterPro" id="IPR002606">
    <property type="entry name" value="Riboflavin_kinase_bac"/>
</dbReference>
<evidence type="ECO:0000259" key="16">
    <source>
        <dbReference type="SMART" id="SM00904"/>
    </source>
</evidence>
<comment type="pathway">
    <text evidence="3 15">Cofactor biosynthesis; FMN biosynthesis; FMN from riboflavin (ATP route): step 1/1.</text>
</comment>
<dbReference type="InterPro" id="IPR015864">
    <property type="entry name" value="FAD_synthase"/>
</dbReference>
<dbReference type="Pfam" id="PF06574">
    <property type="entry name" value="FAD_syn"/>
    <property type="match status" value="1"/>
</dbReference>
<dbReference type="PIRSF" id="PIRSF004491">
    <property type="entry name" value="FAD_Synth"/>
    <property type="match status" value="1"/>
</dbReference>
<evidence type="ECO:0000256" key="15">
    <source>
        <dbReference type="PIRNR" id="PIRNR004491"/>
    </source>
</evidence>
<evidence type="ECO:0000256" key="4">
    <source>
        <dbReference type="ARBA" id="ARBA00022630"/>
    </source>
</evidence>
<dbReference type="SUPFAM" id="SSF52374">
    <property type="entry name" value="Nucleotidylyl transferase"/>
    <property type="match status" value="1"/>
</dbReference>
<evidence type="ECO:0000256" key="8">
    <source>
        <dbReference type="ARBA" id="ARBA00022741"/>
    </source>
</evidence>
<keyword evidence="6 15" id="KW-0808">Transferase</keyword>
<dbReference type="Gene3D" id="3.40.50.620">
    <property type="entry name" value="HUPs"/>
    <property type="match status" value="1"/>
</dbReference>
<gene>
    <name evidence="17" type="ORF">MAG551_01431</name>
</gene>